<dbReference type="STRING" id="67003.A0A1X0NR99"/>
<keyword evidence="1" id="KW-0472">Membrane</keyword>
<keyword evidence="3" id="KW-1185">Reference proteome</keyword>
<dbReference type="PANTHER" id="PTHR40736">
    <property type="match status" value="1"/>
</dbReference>
<dbReference type="VEuPathDB" id="TriTrypDB:TM35_000232030"/>
<dbReference type="Proteomes" id="UP000192257">
    <property type="component" value="Unassembled WGS sequence"/>
</dbReference>
<evidence type="ECO:0000256" key="1">
    <source>
        <dbReference type="SAM" id="Phobius"/>
    </source>
</evidence>
<evidence type="ECO:0000313" key="3">
    <source>
        <dbReference type="Proteomes" id="UP000192257"/>
    </source>
</evidence>
<keyword evidence="1" id="KW-0812">Transmembrane</keyword>
<accession>A0A1X0NR99</accession>
<dbReference type="OrthoDB" id="269730at2759"/>
<dbReference type="RefSeq" id="XP_028881298.1">
    <property type="nucleotide sequence ID" value="XM_029027443.1"/>
</dbReference>
<sequence length="143" mass="16230">MSSSKYMSAGKILAPFCKVACKIEKRSATKLTAVDAAIAKTIADHNANGTDAAVSSTKRYVHEQKQLLHYRVVRFFDECRYLASGEYFRTYSMTNFIWDMRFFTKVLLLFILGTLFGRQSIFPPIDPDSPLVLALETKVNPNY</sequence>
<dbReference type="AlphaFoldDB" id="A0A1X0NR99"/>
<dbReference type="EMBL" id="NBCO01000023">
    <property type="protein sequence ID" value="ORC87232.1"/>
    <property type="molecule type" value="Genomic_DNA"/>
</dbReference>
<comment type="caution">
    <text evidence="2">The sequence shown here is derived from an EMBL/GenBank/DDBJ whole genome shotgun (WGS) entry which is preliminary data.</text>
</comment>
<keyword evidence="1" id="KW-1133">Transmembrane helix</keyword>
<protein>
    <submittedName>
        <fullName evidence="2">Uncharacterized protein</fullName>
    </submittedName>
</protein>
<organism evidence="2 3">
    <name type="scientific">Trypanosoma theileri</name>
    <dbReference type="NCBI Taxonomy" id="67003"/>
    <lineage>
        <taxon>Eukaryota</taxon>
        <taxon>Discoba</taxon>
        <taxon>Euglenozoa</taxon>
        <taxon>Kinetoplastea</taxon>
        <taxon>Metakinetoplastina</taxon>
        <taxon>Trypanosomatida</taxon>
        <taxon>Trypanosomatidae</taxon>
        <taxon>Trypanosoma</taxon>
    </lineage>
</organism>
<dbReference type="PANTHER" id="PTHR40736:SF2">
    <property type="match status" value="1"/>
</dbReference>
<proteinExistence type="predicted"/>
<evidence type="ECO:0000313" key="2">
    <source>
        <dbReference type="EMBL" id="ORC87232.1"/>
    </source>
</evidence>
<feature type="transmembrane region" description="Helical" evidence="1">
    <location>
        <begin position="102"/>
        <end position="121"/>
    </location>
</feature>
<reference evidence="2 3" key="1">
    <citation type="submission" date="2017-03" db="EMBL/GenBank/DDBJ databases">
        <title>An alternative strategy for trypanosome survival in the mammalian bloodstream revealed through genome and transcriptome analysis of the ubiquitous bovine parasite Trypanosoma (Megatrypanum) theileri.</title>
        <authorList>
            <person name="Kelly S."/>
            <person name="Ivens A."/>
            <person name="Mott A."/>
            <person name="O'Neill E."/>
            <person name="Emms D."/>
            <person name="Macleod O."/>
            <person name="Voorheis P."/>
            <person name="Matthews J."/>
            <person name="Matthews K."/>
            <person name="Carrington M."/>
        </authorList>
    </citation>
    <scope>NUCLEOTIDE SEQUENCE [LARGE SCALE GENOMIC DNA]</scope>
    <source>
        <strain evidence="2">Edinburgh</strain>
    </source>
</reference>
<name>A0A1X0NR99_9TRYP</name>
<gene>
    <name evidence="2" type="ORF">TM35_000232030</name>
</gene>
<dbReference type="GeneID" id="39987223"/>